<dbReference type="EMBL" id="LR796510">
    <property type="protein sequence ID" value="CAB4149296.1"/>
    <property type="molecule type" value="Genomic_DNA"/>
</dbReference>
<name>A0A6J5MW23_9CAUD</name>
<sequence>MSILGKLFGKKKPVTIKRAVATPSVTKKAVAKKAPVKKSSPVSKKKR</sequence>
<dbReference type="EMBL" id="LR797158">
    <property type="protein sequence ID" value="CAB4189803.1"/>
    <property type="molecule type" value="Genomic_DNA"/>
</dbReference>
<accession>A0A6J5MW23</accession>
<protein>
    <submittedName>
        <fullName evidence="2">Uncharacterized protein</fullName>
    </submittedName>
</protein>
<reference evidence="2" key="1">
    <citation type="submission" date="2020-04" db="EMBL/GenBank/DDBJ databases">
        <authorList>
            <person name="Chiriac C."/>
            <person name="Salcher M."/>
            <person name="Ghai R."/>
            <person name="Kavagutti S V."/>
        </authorList>
    </citation>
    <scope>NUCLEOTIDE SEQUENCE</scope>
</reference>
<feature type="compositionally biased region" description="Low complexity" evidence="1">
    <location>
        <begin position="37"/>
        <end position="47"/>
    </location>
</feature>
<gene>
    <name evidence="3" type="ORF">UFOVP1191_16</name>
    <name evidence="4" type="ORF">UFOVP1252_43</name>
    <name evidence="2" type="ORF">UFOVP529_78</name>
</gene>
<feature type="region of interest" description="Disordered" evidence="1">
    <location>
        <begin position="23"/>
        <end position="47"/>
    </location>
</feature>
<proteinExistence type="predicted"/>
<organism evidence="2">
    <name type="scientific">uncultured Caudovirales phage</name>
    <dbReference type="NCBI Taxonomy" id="2100421"/>
    <lineage>
        <taxon>Viruses</taxon>
        <taxon>Duplodnaviria</taxon>
        <taxon>Heunggongvirae</taxon>
        <taxon>Uroviricota</taxon>
        <taxon>Caudoviricetes</taxon>
        <taxon>Peduoviridae</taxon>
        <taxon>Maltschvirus</taxon>
        <taxon>Maltschvirus maltsch</taxon>
    </lineage>
</organism>
<evidence type="ECO:0000256" key="1">
    <source>
        <dbReference type="SAM" id="MobiDB-lite"/>
    </source>
</evidence>
<dbReference type="EMBL" id="LR797211">
    <property type="protein sequence ID" value="CAB4194403.1"/>
    <property type="molecule type" value="Genomic_DNA"/>
</dbReference>
<evidence type="ECO:0000313" key="4">
    <source>
        <dbReference type="EMBL" id="CAB4194403.1"/>
    </source>
</evidence>
<evidence type="ECO:0000313" key="2">
    <source>
        <dbReference type="EMBL" id="CAB4149296.1"/>
    </source>
</evidence>
<evidence type="ECO:0000313" key="3">
    <source>
        <dbReference type="EMBL" id="CAB4189803.1"/>
    </source>
</evidence>